<organism evidence="8 9">
    <name type="scientific">Sinosporangium siamense</name>
    <dbReference type="NCBI Taxonomy" id="1367973"/>
    <lineage>
        <taxon>Bacteria</taxon>
        <taxon>Bacillati</taxon>
        <taxon>Actinomycetota</taxon>
        <taxon>Actinomycetes</taxon>
        <taxon>Streptosporangiales</taxon>
        <taxon>Streptosporangiaceae</taxon>
        <taxon>Sinosporangium</taxon>
    </lineage>
</organism>
<evidence type="ECO:0000256" key="1">
    <source>
        <dbReference type="ARBA" id="ARBA00007905"/>
    </source>
</evidence>
<dbReference type="Pfam" id="PF00248">
    <property type="entry name" value="Aldo_ket_red"/>
    <property type="match status" value="1"/>
</dbReference>
<evidence type="ECO:0000256" key="2">
    <source>
        <dbReference type="ARBA" id="ARBA00022857"/>
    </source>
</evidence>
<dbReference type="PROSITE" id="PS00062">
    <property type="entry name" value="ALDOKETO_REDUCTASE_2"/>
    <property type="match status" value="1"/>
</dbReference>
<dbReference type="PANTHER" id="PTHR43827:SF3">
    <property type="entry name" value="NADP-DEPENDENT OXIDOREDUCTASE DOMAIN-CONTAINING PROTEIN"/>
    <property type="match status" value="1"/>
</dbReference>
<evidence type="ECO:0000256" key="6">
    <source>
        <dbReference type="PIRSR" id="PIRSR000097-3"/>
    </source>
</evidence>
<dbReference type="PIRSF" id="PIRSF000097">
    <property type="entry name" value="AKR"/>
    <property type="match status" value="1"/>
</dbReference>
<dbReference type="PROSITE" id="PS00798">
    <property type="entry name" value="ALDOKETO_REDUCTASE_1"/>
    <property type="match status" value="1"/>
</dbReference>
<evidence type="ECO:0000313" key="9">
    <source>
        <dbReference type="Proteomes" id="UP000606172"/>
    </source>
</evidence>
<sequence>MSTTEITLNNGVHMPQLGFGLYLVSDTEAETAVRTALGTGYRSLDTATLYGNEEGVGRALRASGLPREEVFVTTKLWNDDHGYDRALAAFDRSLERLGTDQVDLYLIHWPVPARGAYPDTWRALARIYAEGRARAVGVSNFTTAHLTRVIEDSGLVPAVNQVELHPWLPQRELRRFHAEHGIATEAWSPLGRGHGLLQEPVVRNVAAKHLRTPAQVVLNWHMRLGNIAIPKSTNPARIAENLDIFTFELDDEDMAAIGTLDNGRRVGPDPDVYGD</sequence>
<feature type="binding site" evidence="5">
    <location>
        <position position="108"/>
    </location>
    <ligand>
        <name>substrate</name>
    </ligand>
</feature>
<gene>
    <name evidence="8" type="ORF">Ssi02_39870</name>
</gene>
<dbReference type="FunFam" id="3.20.20.100:FF:000015">
    <property type="entry name" value="Oxidoreductase, aldo/keto reductase family"/>
    <property type="match status" value="1"/>
</dbReference>
<dbReference type="SUPFAM" id="SSF51430">
    <property type="entry name" value="NAD(P)-linked oxidoreductase"/>
    <property type="match status" value="1"/>
</dbReference>
<dbReference type="PANTHER" id="PTHR43827">
    <property type="entry name" value="2,5-DIKETO-D-GLUCONIC ACID REDUCTASE"/>
    <property type="match status" value="1"/>
</dbReference>
<keyword evidence="9" id="KW-1185">Reference proteome</keyword>
<dbReference type="Gene3D" id="3.20.20.100">
    <property type="entry name" value="NADP-dependent oxidoreductase domain"/>
    <property type="match status" value="1"/>
</dbReference>
<comment type="caution">
    <text evidence="8">The sequence shown here is derived from an EMBL/GenBank/DDBJ whole genome shotgun (WGS) entry which is preliminary data.</text>
</comment>
<evidence type="ECO:0000256" key="4">
    <source>
        <dbReference type="PIRSR" id="PIRSR000097-1"/>
    </source>
</evidence>
<feature type="active site" description="Proton donor" evidence="4">
    <location>
        <position position="50"/>
    </location>
</feature>
<dbReference type="RefSeq" id="WP_275410715.1">
    <property type="nucleotide sequence ID" value="NZ_BOOW01000026.1"/>
</dbReference>
<evidence type="ECO:0000256" key="5">
    <source>
        <dbReference type="PIRSR" id="PIRSR000097-2"/>
    </source>
</evidence>
<keyword evidence="2" id="KW-0521">NADP</keyword>
<feature type="domain" description="NADP-dependent oxidoreductase" evidence="7">
    <location>
        <begin position="24"/>
        <end position="259"/>
    </location>
</feature>
<evidence type="ECO:0000259" key="7">
    <source>
        <dbReference type="Pfam" id="PF00248"/>
    </source>
</evidence>
<accession>A0A919RH32</accession>
<comment type="similarity">
    <text evidence="1">Belongs to the aldo/keto reductase family.</text>
</comment>
<dbReference type="InterPro" id="IPR018170">
    <property type="entry name" value="Aldo/ket_reductase_CS"/>
</dbReference>
<evidence type="ECO:0000313" key="8">
    <source>
        <dbReference type="EMBL" id="GII93756.1"/>
    </source>
</evidence>
<dbReference type="InterPro" id="IPR020471">
    <property type="entry name" value="AKR"/>
</dbReference>
<dbReference type="PROSITE" id="PS00063">
    <property type="entry name" value="ALDOKETO_REDUCTASE_3"/>
    <property type="match status" value="1"/>
</dbReference>
<dbReference type="EMBL" id="BOOW01000026">
    <property type="protein sequence ID" value="GII93756.1"/>
    <property type="molecule type" value="Genomic_DNA"/>
</dbReference>
<dbReference type="Proteomes" id="UP000606172">
    <property type="component" value="Unassembled WGS sequence"/>
</dbReference>
<protein>
    <submittedName>
        <fullName evidence="8">Oxidoreductase</fullName>
    </submittedName>
</protein>
<dbReference type="PRINTS" id="PR00069">
    <property type="entry name" value="ALDKETRDTASE"/>
</dbReference>
<keyword evidence="3" id="KW-0560">Oxidoreductase</keyword>
<dbReference type="InterPro" id="IPR036812">
    <property type="entry name" value="NAD(P)_OxRdtase_dom_sf"/>
</dbReference>
<dbReference type="InterPro" id="IPR023210">
    <property type="entry name" value="NADP_OxRdtase_dom"/>
</dbReference>
<proteinExistence type="inferred from homology"/>
<dbReference type="AlphaFoldDB" id="A0A919RH32"/>
<evidence type="ECO:0000256" key="3">
    <source>
        <dbReference type="ARBA" id="ARBA00023002"/>
    </source>
</evidence>
<reference evidence="8" key="1">
    <citation type="submission" date="2021-01" db="EMBL/GenBank/DDBJ databases">
        <title>Whole genome shotgun sequence of Sinosporangium siamense NBRC 109515.</title>
        <authorList>
            <person name="Komaki H."/>
            <person name="Tamura T."/>
        </authorList>
    </citation>
    <scope>NUCLEOTIDE SEQUENCE</scope>
    <source>
        <strain evidence="8">NBRC 109515</strain>
    </source>
</reference>
<name>A0A919RH32_9ACTN</name>
<dbReference type="GO" id="GO:0016616">
    <property type="term" value="F:oxidoreductase activity, acting on the CH-OH group of donors, NAD or NADP as acceptor"/>
    <property type="evidence" value="ECO:0007669"/>
    <property type="project" value="UniProtKB-ARBA"/>
</dbReference>
<feature type="site" description="Lowers pKa of active site Tyr" evidence="6">
    <location>
        <position position="75"/>
    </location>
</feature>